<dbReference type="Proteomes" id="UP000234891">
    <property type="component" value="Unassembled WGS sequence"/>
</dbReference>
<dbReference type="InterPro" id="IPR006638">
    <property type="entry name" value="Elp3/MiaA/NifB-like_rSAM"/>
</dbReference>
<dbReference type="Proteomes" id="UP000235093">
    <property type="component" value="Unassembled WGS sequence"/>
</dbReference>
<dbReference type="EMBL" id="NIHT01000008">
    <property type="protein sequence ID" value="PLT75936.1"/>
    <property type="molecule type" value="Genomic_DNA"/>
</dbReference>
<dbReference type="InterPro" id="IPR007197">
    <property type="entry name" value="rSAM"/>
</dbReference>
<dbReference type="SFLD" id="SFLDS00029">
    <property type="entry name" value="Radical_SAM"/>
    <property type="match status" value="1"/>
</dbReference>
<dbReference type="CDD" id="cd02068">
    <property type="entry name" value="radical_SAM_B12_BD"/>
    <property type="match status" value="1"/>
</dbReference>
<dbReference type="PANTHER" id="PTHR43409:SF7">
    <property type="entry name" value="BLL1977 PROTEIN"/>
    <property type="match status" value="1"/>
</dbReference>
<feature type="domain" description="B12-binding" evidence="7">
    <location>
        <begin position="231"/>
        <end position="368"/>
    </location>
</feature>
<dbReference type="GO" id="GO:0051536">
    <property type="term" value="F:iron-sulfur cluster binding"/>
    <property type="evidence" value="ECO:0007669"/>
    <property type="project" value="UniProtKB-KW"/>
</dbReference>
<keyword evidence="5" id="KW-0411">Iron-sulfur</keyword>
<evidence type="ECO:0000256" key="3">
    <source>
        <dbReference type="ARBA" id="ARBA00022723"/>
    </source>
</evidence>
<dbReference type="GO" id="GO:0031419">
    <property type="term" value="F:cobalamin binding"/>
    <property type="evidence" value="ECO:0007669"/>
    <property type="project" value="InterPro"/>
</dbReference>
<organism evidence="8 10">
    <name type="scientific">Mediterraneibacter gnavus</name>
    <name type="common">Ruminococcus gnavus</name>
    <dbReference type="NCBI Taxonomy" id="33038"/>
    <lineage>
        <taxon>Bacteria</taxon>
        <taxon>Bacillati</taxon>
        <taxon>Bacillota</taxon>
        <taxon>Clostridia</taxon>
        <taxon>Lachnospirales</taxon>
        <taxon>Lachnospiraceae</taxon>
        <taxon>Mediterraneibacter</taxon>
    </lineage>
</organism>
<proteinExistence type="predicted"/>
<evidence type="ECO:0000313" key="9">
    <source>
        <dbReference type="EMBL" id="PLT75936.1"/>
    </source>
</evidence>
<dbReference type="PROSITE" id="PS51332">
    <property type="entry name" value="B12_BINDING"/>
    <property type="match status" value="1"/>
</dbReference>
<keyword evidence="6" id="KW-0812">Transmembrane</keyword>
<dbReference type="PANTHER" id="PTHR43409">
    <property type="entry name" value="ANAEROBIC MAGNESIUM-PROTOPORPHYRIN IX MONOMETHYL ESTER CYCLASE-RELATED"/>
    <property type="match status" value="1"/>
</dbReference>
<sequence>MQRKWKVKLPCIDFNKIYTSSDQNVLFNNKDIEKQLFTCIEKGEENIAIDFSYDIREKIENVNSESEGVNVFKNLKKCIFELNPYICRLDNELLKHSKLVERNIGITELVLLKTHCFNYVVINKEVANILLYFNGKNTLEQIYNFIKNQNKEIYIVNGKMAKHSWKVSVDEKHFRLANEKSILQMIGYLLDANLINIGRKEADQNDAKFLIKSDRALDIQECKEKKELIKSGKTVLLLAATPGTATIGLLYIASYLRRNGINTYCKYNNLNVNEDELKKDIEKLLYKYKPQIIGVSIKWFVHIARGIEICKIIKQFDDNIKIVIGGNTATLYAEKFIEYDFIDYVICGDGEIPMLEICKEEKNIPNCIYKLNGEVQKNSITYIQNRENSKDIFLSNLDEILISKEDLYSVPNYYIYTGKGCLMNCCYCGGCLQAQKKQFGRSTAFLRESCDVKKDLIELKKYASTFMFIDSFEVEVMNYYRELWEGIDLTNKFCHFYLYKIPEKEFIELLSRTFKYAYVNIDLCSLSERHRKYLHKMGMSKILPTDTEVLDFLEVCDKYKNVEISVSLISGLPYYTNIDMKQSEEFLQKLLYHSSFKGAEWGRLHAQPEAPIINECSKYEMRTQATTYEEFLHYSELNMKESSYPDVYSFNFPYITFDKNKFNIEIDMHYKKLYELIKKNCIRESNTILHEVITFKELYRKREEIYRKLKEKHIARNSVVYIIERPSINMIIYVLEIKKITEQYILITPNKYQEIKENIKNVPVIECE</sequence>
<evidence type="ECO:0000313" key="10">
    <source>
        <dbReference type="Proteomes" id="UP000234891"/>
    </source>
</evidence>
<dbReference type="Gene3D" id="3.40.50.280">
    <property type="entry name" value="Cobalamin-binding domain"/>
    <property type="match status" value="1"/>
</dbReference>
<dbReference type="AlphaFoldDB" id="A0A2N5P486"/>
<dbReference type="InterPro" id="IPR051198">
    <property type="entry name" value="BchE-like"/>
</dbReference>
<name>A0A2N5P486_MEDGN</name>
<evidence type="ECO:0000313" key="8">
    <source>
        <dbReference type="EMBL" id="PLT69946.1"/>
    </source>
</evidence>
<evidence type="ECO:0000256" key="2">
    <source>
        <dbReference type="ARBA" id="ARBA00022691"/>
    </source>
</evidence>
<gene>
    <name evidence="9" type="ORF">CDL23_06350</name>
    <name evidence="8" type="ORF">CDL26_14860</name>
</gene>
<dbReference type="GO" id="GO:0003824">
    <property type="term" value="F:catalytic activity"/>
    <property type="evidence" value="ECO:0007669"/>
    <property type="project" value="InterPro"/>
</dbReference>
<keyword evidence="3" id="KW-0479">Metal-binding</keyword>
<dbReference type="SMART" id="SM00729">
    <property type="entry name" value="Elp3"/>
    <property type="match status" value="1"/>
</dbReference>
<dbReference type="RefSeq" id="WP_101871443.1">
    <property type="nucleotide sequence ID" value="NZ_NIHS01000038.1"/>
</dbReference>
<reference evidence="10 11" key="1">
    <citation type="journal article" date="2017" name="Genome Med.">
        <title>A novel Ruminococcus gnavus clade enriched in inflammatory bowel disease patients.</title>
        <authorList>
            <person name="Hall A.B."/>
            <person name="Yassour M."/>
            <person name="Sauk J."/>
            <person name="Garner A."/>
            <person name="Jiang X."/>
            <person name="Arthur T."/>
            <person name="Lagoudas G.K."/>
            <person name="Vatanen T."/>
            <person name="Fornelos N."/>
            <person name="Wilson R."/>
            <person name="Bertha M."/>
            <person name="Cohen M."/>
            <person name="Garber J."/>
            <person name="Khalili H."/>
            <person name="Gevers D."/>
            <person name="Ananthakrishnan A.N."/>
            <person name="Kugathasan S."/>
            <person name="Lander E.S."/>
            <person name="Blainey P."/>
            <person name="Vlamakis H."/>
            <person name="Xavier R.J."/>
            <person name="Huttenhower C."/>
        </authorList>
    </citation>
    <scope>NUCLEOTIDE SEQUENCE [LARGE SCALE GENOMIC DNA]</scope>
    <source>
        <strain evidence="8 10">RJX1124</strain>
        <strain evidence="9 11">RJX1125</strain>
    </source>
</reference>
<dbReference type="EMBL" id="NIHS01000038">
    <property type="protein sequence ID" value="PLT69946.1"/>
    <property type="molecule type" value="Genomic_DNA"/>
</dbReference>
<evidence type="ECO:0000256" key="4">
    <source>
        <dbReference type="ARBA" id="ARBA00023004"/>
    </source>
</evidence>
<dbReference type="SUPFAM" id="SSF52242">
    <property type="entry name" value="Cobalamin (vitamin B12)-binding domain"/>
    <property type="match status" value="1"/>
</dbReference>
<dbReference type="InterPro" id="IPR058240">
    <property type="entry name" value="rSAM_sf"/>
</dbReference>
<evidence type="ECO:0000313" key="11">
    <source>
        <dbReference type="Proteomes" id="UP000235093"/>
    </source>
</evidence>
<dbReference type="InterPro" id="IPR006158">
    <property type="entry name" value="Cobalamin-bd"/>
</dbReference>
<evidence type="ECO:0000256" key="6">
    <source>
        <dbReference type="SAM" id="Phobius"/>
    </source>
</evidence>
<evidence type="ECO:0000259" key="7">
    <source>
        <dbReference type="PROSITE" id="PS51332"/>
    </source>
</evidence>
<dbReference type="InterPro" id="IPR036724">
    <property type="entry name" value="Cobalamin-bd_sf"/>
</dbReference>
<keyword evidence="2" id="KW-0949">S-adenosyl-L-methionine</keyword>
<comment type="caution">
    <text evidence="8">The sequence shown here is derived from an EMBL/GenBank/DDBJ whole genome shotgun (WGS) entry which is preliminary data.</text>
</comment>
<evidence type="ECO:0000256" key="1">
    <source>
        <dbReference type="ARBA" id="ARBA00001966"/>
    </source>
</evidence>
<accession>A0A2N5P486</accession>
<dbReference type="SUPFAM" id="SSF102114">
    <property type="entry name" value="Radical SAM enzymes"/>
    <property type="match status" value="1"/>
</dbReference>
<feature type="transmembrane region" description="Helical" evidence="6">
    <location>
        <begin position="235"/>
        <end position="256"/>
    </location>
</feature>
<protein>
    <recommendedName>
        <fullName evidence="7">B12-binding domain-containing protein</fullName>
    </recommendedName>
</protein>
<dbReference type="Pfam" id="PF02310">
    <property type="entry name" value="B12-binding"/>
    <property type="match status" value="1"/>
</dbReference>
<evidence type="ECO:0000256" key="5">
    <source>
        <dbReference type="ARBA" id="ARBA00023014"/>
    </source>
</evidence>
<keyword evidence="6" id="KW-1133">Transmembrane helix</keyword>
<dbReference type="SFLD" id="SFLDG01082">
    <property type="entry name" value="B12-binding_domain_containing"/>
    <property type="match status" value="1"/>
</dbReference>
<keyword evidence="4" id="KW-0408">Iron</keyword>
<keyword evidence="6" id="KW-0472">Membrane</keyword>
<comment type="cofactor">
    <cofactor evidence="1">
        <name>[4Fe-4S] cluster</name>
        <dbReference type="ChEBI" id="CHEBI:49883"/>
    </cofactor>
</comment>
<dbReference type="GO" id="GO:0046872">
    <property type="term" value="F:metal ion binding"/>
    <property type="evidence" value="ECO:0007669"/>
    <property type="project" value="UniProtKB-KW"/>
</dbReference>